<sequence>MVSSQEEKIFSPKEDNIDTEIFSAPKVEKRKMTVTGYDASLPKGGSQTGWSLQVCGFFLQLVTSTDLKRALVYIRGEGAAEKAVKLNGGCECDEEECKIGVDKVMPSDRNPNRVLLNCGGLNLPACFTPPNANMTTE</sequence>
<name>A0A565CK16_9BRAS</name>
<evidence type="ECO:0000313" key="1">
    <source>
        <dbReference type="EMBL" id="VVB14060.1"/>
    </source>
</evidence>
<comment type="caution">
    <text evidence="1">The sequence shown here is derived from an EMBL/GenBank/DDBJ whole genome shotgun (WGS) entry which is preliminary data.</text>
</comment>
<proteinExistence type="predicted"/>
<organism evidence="1 2">
    <name type="scientific">Arabis nemorensis</name>
    <dbReference type="NCBI Taxonomy" id="586526"/>
    <lineage>
        <taxon>Eukaryota</taxon>
        <taxon>Viridiplantae</taxon>
        <taxon>Streptophyta</taxon>
        <taxon>Embryophyta</taxon>
        <taxon>Tracheophyta</taxon>
        <taxon>Spermatophyta</taxon>
        <taxon>Magnoliopsida</taxon>
        <taxon>eudicotyledons</taxon>
        <taxon>Gunneridae</taxon>
        <taxon>Pentapetalae</taxon>
        <taxon>rosids</taxon>
        <taxon>malvids</taxon>
        <taxon>Brassicales</taxon>
        <taxon>Brassicaceae</taxon>
        <taxon>Arabideae</taxon>
        <taxon>Arabis</taxon>
    </lineage>
</organism>
<protein>
    <submittedName>
        <fullName evidence="1">Uncharacterized protein</fullName>
    </submittedName>
</protein>
<gene>
    <name evidence="1" type="ORF">ANE_LOCUS24504</name>
</gene>
<evidence type="ECO:0000313" key="2">
    <source>
        <dbReference type="Proteomes" id="UP000489600"/>
    </source>
</evidence>
<accession>A0A565CK16</accession>
<keyword evidence="2" id="KW-1185">Reference proteome</keyword>
<dbReference type="Proteomes" id="UP000489600">
    <property type="component" value="Unassembled WGS sequence"/>
</dbReference>
<dbReference type="EMBL" id="CABITT030000008">
    <property type="protein sequence ID" value="VVB14060.1"/>
    <property type="molecule type" value="Genomic_DNA"/>
</dbReference>
<reference evidence="1" key="1">
    <citation type="submission" date="2019-07" db="EMBL/GenBank/DDBJ databases">
        <authorList>
            <person name="Dittberner H."/>
        </authorList>
    </citation>
    <scope>NUCLEOTIDE SEQUENCE [LARGE SCALE GENOMIC DNA]</scope>
</reference>
<dbReference type="AlphaFoldDB" id="A0A565CK16"/>